<dbReference type="OrthoDB" id="2669135at2759"/>
<dbReference type="EMBL" id="KN829718">
    <property type="protein sequence ID" value="KIK73466.1"/>
    <property type="molecule type" value="Genomic_DNA"/>
</dbReference>
<name>A0A0D0CRQ4_9AGAM</name>
<protein>
    <submittedName>
        <fullName evidence="1">Uncharacterized protein</fullName>
    </submittedName>
</protein>
<sequence>WKVVEQLHAVLKILKDFTLLFSHSMPNLATVIPAMDHTDKHITTYACDKSYLQSICSAMSLTKGSPNYCYSVTDSSEVY</sequence>
<reference evidence="2" key="2">
    <citation type="submission" date="2015-01" db="EMBL/GenBank/DDBJ databases">
        <title>Evolutionary Origins and Diversification of the Mycorrhizal Mutualists.</title>
        <authorList>
            <consortium name="DOE Joint Genome Institute"/>
            <consortium name="Mycorrhizal Genomics Consortium"/>
            <person name="Kohler A."/>
            <person name="Kuo A."/>
            <person name="Nagy L.G."/>
            <person name="Floudas D."/>
            <person name="Copeland A."/>
            <person name="Barry K.W."/>
            <person name="Cichocki N."/>
            <person name="Veneault-Fourrey C."/>
            <person name="LaButti K."/>
            <person name="Lindquist E.A."/>
            <person name="Lipzen A."/>
            <person name="Lundell T."/>
            <person name="Morin E."/>
            <person name="Murat C."/>
            <person name="Riley R."/>
            <person name="Ohm R."/>
            <person name="Sun H."/>
            <person name="Tunlid A."/>
            <person name="Henrissat B."/>
            <person name="Grigoriev I.V."/>
            <person name="Hibbett D.S."/>
            <person name="Martin F."/>
        </authorList>
    </citation>
    <scope>NUCLEOTIDE SEQUENCE [LARGE SCALE GENOMIC DNA]</scope>
    <source>
        <strain evidence="2">Ve08.2h10</strain>
    </source>
</reference>
<feature type="non-terminal residue" evidence="1">
    <location>
        <position position="1"/>
    </location>
</feature>
<evidence type="ECO:0000313" key="1">
    <source>
        <dbReference type="EMBL" id="KIK73466.1"/>
    </source>
</evidence>
<dbReference type="Proteomes" id="UP000054538">
    <property type="component" value="Unassembled WGS sequence"/>
</dbReference>
<accession>A0A0D0CRQ4</accession>
<gene>
    <name evidence="1" type="ORF">PAXRUDRAFT_122955</name>
</gene>
<dbReference type="HOGENOM" id="CLU_2729007_0_0_1"/>
<organism evidence="1 2">
    <name type="scientific">Paxillus rubicundulus Ve08.2h10</name>
    <dbReference type="NCBI Taxonomy" id="930991"/>
    <lineage>
        <taxon>Eukaryota</taxon>
        <taxon>Fungi</taxon>
        <taxon>Dikarya</taxon>
        <taxon>Basidiomycota</taxon>
        <taxon>Agaricomycotina</taxon>
        <taxon>Agaricomycetes</taxon>
        <taxon>Agaricomycetidae</taxon>
        <taxon>Boletales</taxon>
        <taxon>Paxilineae</taxon>
        <taxon>Paxillaceae</taxon>
        <taxon>Paxillus</taxon>
    </lineage>
</organism>
<keyword evidence="2" id="KW-1185">Reference proteome</keyword>
<proteinExistence type="predicted"/>
<reference evidence="1 2" key="1">
    <citation type="submission" date="2014-04" db="EMBL/GenBank/DDBJ databases">
        <authorList>
            <consortium name="DOE Joint Genome Institute"/>
            <person name="Kuo A."/>
            <person name="Kohler A."/>
            <person name="Jargeat P."/>
            <person name="Nagy L.G."/>
            <person name="Floudas D."/>
            <person name="Copeland A."/>
            <person name="Barry K.W."/>
            <person name="Cichocki N."/>
            <person name="Veneault-Fourrey C."/>
            <person name="LaButti K."/>
            <person name="Lindquist E.A."/>
            <person name="Lipzen A."/>
            <person name="Lundell T."/>
            <person name="Morin E."/>
            <person name="Murat C."/>
            <person name="Sun H."/>
            <person name="Tunlid A."/>
            <person name="Henrissat B."/>
            <person name="Grigoriev I.V."/>
            <person name="Hibbett D.S."/>
            <person name="Martin F."/>
            <person name="Nordberg H.P."/>
            <person name="Cantor M.N."/>
            <person name="Hua S.X."/>
        </authorList>
    </citation>
    <scope>NUCLEOTIDE SEQUENCE [LARGE SCALE GENOMIC DNA]</scope>
    <source>
        <strain evidence="1 2">Ve08.2h10</strain>
    </source>
</reference>
<dbReference type="InParanoid" id="A0A0D0CRQ4"/>
<dbReference type="AlphaFoldDB" id="A0A0D0CRQ4"/>
<feature type="non-terminal residue" evidence="1">
    <location>
        <position position="79"/>
    </location>
</feature>
<evidence type="ECO:0000313" key="2">
    <source>
        <dbReference type="Proteomes" id="UP000054538"/>
    </source>
</evidence>